<dbReference type="Proteomes" id="UP000005240">
    <property type="component" value="Unassembled WGS sequence"/>
</dbReference>
<gene>
    <name evidence="2" type="ORF">PTTG_08716</name>
</gene>
<evidence type="ECO:0000313" key="3">
    <source>
        <dbReference type="EnsemblFungi" id="PTTG_08716-t43_1-p1"/>
    </source>
</evidence>
<dbReference type="AlphaFoldDB" id="A0A0C4F6E9"/>
<organism evidence="2">
    <name type="scientific">Puccinia triticina (isolate 1-1 / race 1 (BBBD))</name>
    <name type="common">Brown leaf rust fungus</name>
    <dbReference type="NCBI Taxonomy" id="630390"/>
    <lineage>
        <taxon>Eukaryota</taxon>
        <taxon>Fungi</taxon>
        <taxon>Dikarya</taxon>
        <taxon>Basidiomycota</taxon>
        <taxon>Pucciniomycotina</taxon>
        <taxon>Pucciniomycetes</taxon>
        <taxon>Pucciniales</taxon>
        <taxon>Pucciniaceae</taxon>
        <taxon>Puccinia</taxon>
    </lineage>
</organism>
<sequence length="95" mass="9964">MCGAKGVKEEQITKASKQETVGLLAAETQVVRREVKEEGMCVAKGVKDTQITKAGKQETVCLLAAESQGSANGQGKDAELEGTRGQGEEGVDEPE</sequence>
<dbReference type="EMBL" id="ADAS02000024">
    <property type="protein sequence ID" value="OAV95896.1"/>
    <property type="molecule type" value="Genomic_DNA"/>
</dbReference>
<dbReference type="VEuPathDB" id="FungiDB:PTTG_08716"/>
<evidence type="ECO:0000313" key="2">
    <source>
        <dbReference type="EMBL" id="OAV95896.1"/>
    </source>
</evidence>
<name>A0A0C4F6E9_PUCT1</name>
<reference evidence="2" key="2">
    <citation type="submission" date="2016-05" db="EMBL/GenBank/DDBJ databases">
        <title>Comparative analysis highlights variable genome content of wheat rusts and divergence of the mating loci.</title>
        <authorList>
            <person name="Cuomo C.A."/>
            <person name="Bakkeren G."/>
            <person name="Szabo L."/>
            <person name="Khalil H."/>
            <person name="Joly D."/>
            <person name="Goldberg J."/>
            <person name="Young S."/>
            <person name="Zeng Q."/>
            <person name="Fellers J."/>
        </authorList>
    </citation>
    <scope>NUCLEOTIDE SEQUENCE [LARGE SCALE GENOMIC DNA]</scope>
    <source>
        <strain evidence="2">1-1 BBBD Race 1</strain>
    </source>
</reference>
<evidence type="ECO:0000256" key="1">
    <source>
        <dbReference type="SAM" id="MobiDB-lite"/>
    </source>
</evidence>
<dbReference type="EnsemblFungi" id="PTTG_08716-t43_1">
    <property type="protein sequence ID" value="PTTG_08716-t43_1-p1"/>
    <property type="gene ID" value="PTTG_08716"/>
</dbReference>
<keyword evidence="4" id="KW-1185">Reference proteome</keyword>
<reference evidence="3" key="4">
    <citation type="submission" date="2025-05" db="UniProtKB">
        <authorList>
            <consortium name="EnsemblFungi"/>
        </authorList>
    </citation>
    <scope>IDENTIFICATION</scope>
    <source>
        <strain evidence="3">isolate 1-1 / race 1 (BBBD)</strain>
    </source>
</reference>
<protein>
    <submittedName>
        <fullName evidence="2 3">Uncharacterized protein</fullName>
    </submittedName>
</protein>
<evidence type="ECO:0000313" key="4">
    <source>
        <dbReference type="Proteomes" id="UP000005240"/>
    </source>
</evidence>
<accession>A0A0C4F6E9</accession>
<feature type="region of interest" description="Disordered" evidence="1">
    <location>
        <begin position="66"/>
        <end position="95"/>
    </location>
</feature>
<proteinExistence type="predicted"/>
<reference evidence="3 4" key="3">
    <citation type="journal article" date="2017" name="G3 (Bethesda)">
        <title>Comparative analysis highlights variable genome content of wheat rusts and divergence of the mating loci.</title>
        <authorList>
            <person name="Cuomo C.A."/>
            <person name="Bakkeren G."/>
            <person name="Khalil H.B."/>
            <person name="Panwar V."/>
            <person name="Joly D."/>
            <person name="Linning R."/>
            <person name="Sakthikumar S."/>
            <person name="Song X."/>
            <person name="Adiconis X."/>
            <person name="Fan L."/>
            <person name="Goldberg J.M."/>
            <person name="Levin J.Z."/>
            <person name="Young S."/>
            <person name="Zeng Q."/>
            <person name="Anikster Y."/>
            <person name="Bruce M."/>
            <person name="Wang M."/>
            <person name="Yin C."/>
            <person name="McCallum B."/>
            <person name="Szabo L.J."/>
            <person name="Hulbert S."/>
            <person name="Chen X."/>
            <person name="Fellers J.P."/>
        </authorList>
    </citation>
    <scope>NUCLEOTIDE SEQUENCE</scope>
    <source>
        <strain evidence="4">Isolate 1-1 / race 1 (BBBD)</strain>
        <strain evidence="3">isolate 1-1 / race 1 (BBBD)</strain>
    </source>
</reference>
<reference evidence="2" key="1">
    <citation type="submission" date="2009-11" db="EMBL/GenBank/DDBJ databases">
        <authorList>
            <consortium name="The Broad Institute Genome Sequencing Platform"/>
            <person name="Ward D."/>
            <person name="Feldgarden M."/>
            <person name="Earl A."/>
            <person name="Young S.K."/>
            <person name="Zeng Q."/>
            <person name="Koehrsen M."/>
            <person name="Alvarado L."/>
            <person name="Berlin A."/>
            <person name="Bochicchio J."/>
            <person name="Borenstein D."/>
            <person name="Chapman S.B."/>
            <person name="Chen Z."/>
            <person name="Engels R."/>
            <person name="Freedman E."/>
            <person name="Gellesch M."/>
            <person name="Goldberg J."/>
            <person name="Griggs A."/>
            <person name="Gujja S."/>
            <person name="Heilman E."/>
            <person name="Heiman D."/>
            <person name="Hepburn T."/>
            <person name="Howarth C."/>
            <person name="Jen D."/>
            <person name="Larson L."/>
            <person name="Lewis B."/>
            <person name="Mehta T."/>
            <person name="Park D."/>
            <person name="Pearson M."/>
            <person name="Roberts A."/>
            <person name="Saif S."/>
            <person name="Shea T."/>
            <person name="Shenoy N."/>
            <person name="Sisk P."/>
            <person name="Stolte C."/>
            <person name="Sykes S."/>
            <person name="Thomson T."/>
            <person name="Walk T."/>
            <person name="White J."/>
            <person name="Yandava C."/>
            <person name="Izard J."/>
            <person name="Baranova O.V."/>
            <person name="Blanton J.M."/>
            <person name="Tanner A.C."/>
            <person name="Dewhirst F.E."/>
            <person name="Haas B."/>
            <person name="Nusbaum C."/>
            <person name="Birren B."/>
        </authorList>
    </citation>
    <scope>NUCLEOTIDE SEQUENCE [LARGE SCALE GENOMIC DNA]</scope>
    <source>
        <strain evidence="2">1-1 BBBD Race 1</strain>
    </source>
</reference>